<dbReference type="Proteomes" id="UP001526246">
    <property type="component" value="Unassembled WGS sequence"/>
</dbReference>
<dbReference type="EMBL" id="JAPDOB010000001">
    <property type="protein sequence ID" value="MCW3796789.1"/>
    <property type="molecule type" value="Genomic_DNA"/>
</dbReference>
<keyword evidence="1" id="KW-0812">Transmembrane</keyword>
<dbReference type="RefSeq" id="WP_264880734.1">
    <property type="nucleotide sequence ID" value="NZ_JAPDOB010000001.1"/>
</dbReference>
<gene>
    <name evidence="2" type="ORF">OMW55_03085</name>
</gene>
<feature type="transmembrane region" description="Helical" evidence="1">
    <location>
        <begin position="6"/>
        <end position="26"/>
    </location>
</feature>
<evidence type="ECO:0000313" key="3">
    <source>
        <dbReference type="Proteomes" id="UP001526246"/>
    </source>
</evidence>
<protein>
    <submittedName>
        <fullName evidence="2">Uncharacterized protein</fullName>
    </submittedName>
</protein>
<reference evidence="2 3" key="1">
    <citation type="submission" date="2022-10" db="EMBL/GenBank/DDBJ databases">
        <title>Sphingomonas sp.</title>
        <authorList>
            <person name="Jin C."/>
        </authorList>
    </citation>
    <scope>NUCLEOTIDE SEQUENCE [LARGE SCALE GENOMIC DNA]</scope>
    <source>
        <strain evidence="2 3">BN140010</strain>
    </source>
</reference>
<name>A0ABT3JCZ6_9SPHN</name>
<keyword evidence="1" id="KW-1133">Transmembrane helix</keyword>
<sequence>MKAQNWTAIAIDFVLLVLGFLGVLAANWNQQRLEDRQTKELLSQVGEELKRYEGNLGQVPRYYDIPARYADVAFRGWSGDPSLSDRDFVIAAYQASQVTGAASDGMVIAQMFGADRLRTIKDPGVRRALGEVIGFDKTPMQLSAVLTPYRQNVRKLIPDSVQNSIRGSCGDRPQPGTNRPELPAKCNIVIPADVAAQGSATLRAHPELMQELQWHRAAVANQIYNVRDFQVRLRRFLSALPAS</sequence>
<keyword evidence="1" id="KW-0472">Membrane</keyword>
<organism evidence="2 3">
    <name type="scientific">Sphingomonas arvum</name>
    <dbReference type="NCBI Taxonomy" id="2992113"/>
    <lineage>
        <taxon>Bacteria</taxon>
        <taxon>Pseudomonadati</taxon>
        <taxon>Pseudomonadota</taxon>
        <taxon>Alphaproteobacteria</taxon>
        <taxon>Sphingomonadales</taxon>
        <taxon>Sphingomonadaceae</taxon>
        <taxon>Sphingomonas</taxon>
    </lineage>
</organism>
<comment type="caution">
    <text evidence="2">The sequence shown here is derived from an EMBL/GenBank/DDBJ whole genome shotgun (WGS) entry which is preliminary data.</text>
</comment>
<accession>A0ABT3JCZ6</accession>
<proteinExistence type="predicted"/>
<evidence type="ECO:0000256" key="1">
    <source>
        <dbReference type="SAM" id="Phobius"/>
    </source>
</evidence>
<evidence type="ECO:0000313" key="2">
    <source>
        <dbReference type="EMBL" id="MCW3796789.1"/>
    </source>
</evidence>
<keyword evidence="3" id="KW-1185">Reference proteome</keyword>